<organism evidence="8">
    <name type="scientific">Phaffia rhodozyma</name>
    <name type="common">Yeast</name>
    <name type="synonym">Xanthophyllomyces dendrorhous</name>
    <dbReference type="NCBI Taxonomy" id="264483"/>
    <lineage>
        <taxon>Eukaryota</taxon>
        <taxon>Fungi</taxon>
        <taxon>Dikarya</taxon>
        <taxon>Basidiomycota</taxon>
        <taxon>Agaricomycotina</taxon>
        <taxon>Tremellomycetes</taxon>
        <taxon>Cystofilobasidiales</taxon>
        <taxon>Mrakiaceae</taxon>
        <taxon>Phaffia</taxon>
    </lineage>
</organism>
<comment type="subcellular location">
    <subcellularLocation>
        <location evidence="2">Nucleus</location>
        <location evidence="2">Nucleolus</location>
    </subcellularLocation>
</comment>
<feature type="coiled-coil region" evidence="6">
    <location>
        <begin position="131"/>
        <end position="161"/>
    </location>
</feature>
<evidence type="ECO:0000256" key="4">
    <source>
        <dbReference type="ARBA" id="ARBA00022552"/>
    </source>
</evidence>
<evidence type="ECO:0000256" key="5">
    <source>
        <dbReference type="ARBA" id="ARBA00023242"/>
    </source>
</evidence>
<keyword evidence="6" id="KW-0175">Coiled coil</keyword>
<feature type="compositionally biased region" description="Basic and acidic residues" evidence="7">
    <location>
        <begin position="334"/>
        <end position="343"/>
    </location>
</feature>
<evidence type="ECO:0000256" key="7">
    <source>
        <dbReference type="SAM" id="MobiDB-lite"/>
    </source>
</evidence>
<comment type="similarity">
    <text evidence="3">Belongs to the UTP11 family.</text>
</comment>
<dbReference type="AlphaFoldDB" id="A0A0F7SWA9"/>
<keyword evidence="4" id="KW-0698">rRNA processing</keyword>
<dbReference type="GO" id="GO:0032040">
    <property type="term" value="C:small-subunit processome"/>
    <property type="evidence" value="ECO:0007669"/>
    <property type="project" value="InterPro"/>
</dbReference>
<reference evidence="8" key="1">
    <citation type="submission" date="2014-08" db="EMBL/GenBank/DDBJ databases">
        <authorList>
            <person name="Sharma Rahul"/>
            <person name="Thines Marco"/>
        </authorList>
    </citation>
    <scope>NUCLEOTIDE SEQUENCE</scope>
</reference>
<evidence type="ECO:0000256" key="2">
    <source>
        <dbReference type="ARBA" id="ARBA00004604"/>
    </source>
</evidence>
<evidence type="ECO:0000256" key="1">
    <source>
        <dbReference type="ARBA" id="ARBA00004099"/>
    </source>
</evidence>
<keyword evidence="5" id="KW-0539">Nucleus</keyword>
<feature type="region of interest" description="Disordered" evidence="7">
    <location>
        <begin position="190"/>
        <end position="265"/>
    </location>
</feature>
<dbReference type="GO" id="GO:0006364">
    <property type="term" value="P:rRNA processing"/>
    <property type="evidence" value="ECO:0007669"/>
    <property type="project" value="UniProtKB-KW"/>
</dbReference>
<feature type="compositionally biased region" description="Acidic residues" evidence="7">
    <location>
        <begin position="322"/>
        <end position="333"/>
    </location>
</feature>
<proteinExistence type="inferred from homology"/>
<accession>A0A0F7SWA9</accession>
<name>A0A0F7SWA9_PHARH</name>
<evidence type="ECO:0000256" key="6">
    <source>
        <dbReference type="SAM" id="Coils"/>
    </source>
</evidence>
<feature type="region of interest" description="Disordered" evidence="7">
    <location>
        <begin position="306"/>
        <end position="343"/>
    </location>
</feature>
<feature type="region of interest" description="Disordered" evidence="7">
    <location>
        <begin position="1"/>
        <end position="24"/>
    </location>
</feature>
<dbReference type="Pfam" id="PF03998">
    <property type="entry name" value="Utp11"/>
    <property type="match status" value="1"/>
</dbReference>
<dbReference type="EMBL" id="LN483157">
    <property type="protein sequence ID" value="CED84318.1"/>
    <property type="molecule type" value="Genomic_DNA"/>
</dbReference>
<dbReference type="InterPro" id="IPR007144">
    <property type="entry name" value="SSU_processome_Utp11"/>
</dbReference>
<feature type="compositionally biased region" description="Low complexity" evidence="7">
    <location>
        <begin position="191"/>
        <end position="224"/>
    </location>
</feature>
<dbReference type="PANTHER" id="PTHR12838:SF0">
    <property type="entry name" value="U3 SMALL NUCLEOLAR RNA-ASSOCIATED PROTEIN 11-RELATED"/>
    <property type="match status" value="1"/>
</dbReference>
<dbReference type="PANTHER" id="PTHR12838">
    <property type="entry name" value="U3 SMALL NUCLEOLAR RNA-ASSOCIATED PROTEIN 11"/>
    <property type="match status" value="1"/>
</dbReference>
<evidence type="ECO:0000313" key="8">
    <source>
        <dbReference type="EMBL" id="CED84318.1"/>
    </source>
</evidence>
<evidence type="ECO:0000256" key="3">
    <source>
        <dbReference type="ARBA" id="ARBA00008105"/>
    </source>
</evidence>
<sequence length="354" mass="39588">MAGSSMRNSLHRRNHKERSQLVGRERLGLLEKHKDYVLRAKDYNSKKARVKRLQEKAAMRNKDEFYFGMVNKKTENGIQYESRGNVAMPDELVKVLKTQDVGYVRTVRASELSNIERLKAQLGSLADLIPSVNSQEEETELDEKIKELEESTLKKSGLLEERPVKGKGKGKAVPRKIVFKDTLNEVHNYTPSSINSSSSQPGPSTFASSSTSFLSGSTPSLSSSAPPPDLGWITPVSKANKKKAKQVASADPATQAAEAEQEARARTIAAKKHKLALLRNLSTHLIRESALKHAEHEMNLQRNLMGKGSKKKISSGGREEIVELDGDEEEDDERGGKKGEWKSRVFKWKAERRR</sequence>
<comment type="function">
    <text evidence="1">Involved in nucleolar processing of pre-18S ribosomal RNA.</text>
</comment>
<protein>
    <submittedName>
        <fullName evidence="8">Uncharacterized conserved protein</fullName>
    </submittedName>
</protein>